<dbReference type="Gene3D" id="3.80.10.10">
    <property type="entry name" value="Ribonuclease Inhibitor"/>
    <property type="match status" value="1"/>
</dbReference>
<dbReference type="SUPFAM" id="SSF52047">
    <property type="entry name" value="RNI-like"/>
    <property type="match status" value="1"/>
</dbReference>
<feature type="signal peptide" evidence="2">
    <location>
        <begin position="1"/>
        <end position="18"/>
    </location>
</feature>
<organism evidence="3 4">
    <name type="scientific">Phaeosphaeria nodorum (strain SN15 / ATCC MYA-4574 / FGSC 10173)</name>
    <name type="common">Glume blotch fungus</name>
    <name type="synonym">Parastagonospora nodorum</name>
    <dbReference type="NCBI Taxonomy" id="321614"/>
    <lineage>
        <taxon>Eukaryota</taxon>
        <taxon>Fungi</taxon>
        <taxon>Dikarya</taxon>
        <taxon>Ascomycota</taxon>
        <taxon>Pezizomycotina</taxon>
        <taxon>Dothideomycetes</taxon>
        <taxon>Pleosporomycetidae</taxon>
        <taxon>Pleosporales</taxon>
        <taxon>Pleosporineae</taxon>
        <taxon>Phaeosphaeriaceae</taxon>
        <taxon>Parastagonospora</taxon>
    </lineage>
</organism>
<dbReference type="InterPro" id="IPR032675">
    <property type="entry name" value="LRR_dom_sf"/>
</dbReference>
<protein>
    <recommendedName>
        <fullName evidence="5">F-box domain-containing protein</fullName>
    </recommendedName>
</protein>
<dbReference type="VEuPathDB" id="FungiDB:JI435_034330"/>
<evidence type="ECO:0008006" key="5">
    <source>
        <dbReference type="Google" id="ProtNLM"/>
    </source>
</evidence>
<evidence type="ECO:0000313" key="4">
    <source>
        <dbReference type="Proteomes" id="UP000663193"/>
    </source>
</evidence>
<sequence>MATALALADGHLVSLVLSHLSDMTYKDRRQNGPDQPVEFVEFRPTLLPSICVSKLWADAGTSILWKRYPHLPAMQRIPIERRKWYASKVERIYLLSPPSESGEDLGYLEQLDWPCLKSLELEGDWRGHDRALYHMLHPNLEHLEISATPLDHSTHIAKTLLPKLSAACRSLESIHIGPDAINSSPPVQAQIMSEILDANPTVKDVSVMNAGFRGTDILFRWLGQRPGLEALELDLDPGTQLLPFIQDPGLPANSFSSLLRLHVMCYPEIALALPALLPNVEKLSFDLARMPDHAPVESDIAFLDKLLYTLTRCQRLKSVKANIGLLSASFPSSETLPILHGASLVAFASACPNLTDLALLVSKPAAINASCISSTDFLQFCRLMPRLMQLDLELHPQTTIALEECALNLLGEHCPQLEVLRLKVALQLPSLTTIEDEPKLAYGSEALGAASTQMEPTIYEYGVVYIGAEEAAVRTSSPTAPLFARLNHLALARPQTVLSVAASTYATSISSQSSSITDPWLEEELVRSWAHSLLVHFPRLDILEAWGDWTGQENDSMNYFLPLEEPLASIWEFLSGVEQDLWDDGQPHTTEGPESWDDDFEQGVSVRSSGDWDRASLVNEYPGSAGSGYLETCDEEPEDMITPVDDRNHWFTKAEDAQTTLPVKPDDQNMHALSDRVGDVTLH</sequence>
<evidence type="ECO:0000256" key="1">
    <source>
        <dbReference type="SAM" id="MobiDB-lite"/>
    </source>
</evidence>
<name>A0A7U2EY49_PHANO</name>
<dbReference type="OMA" id="RRQWYAN"/>
<dbReference type="EMBL" id="CP069025">
    <property type="protein sequence ID" value="QRC93185.1"/>
    <property type="molecule type" value="Genomic_DNA"/>
</dbReference>
<reference evidence="4" key="1">
    <citation type="journal article" date="2021" name="BMC Genomics">
        <title>Chromosome-level genome assembly and manually-curated proteome of model necrotroph Parastagonospora nodorum Sn15 reveals a genome-wide trove of candidate effector homologs, and redundancy of virulence-related functions within an accessory chromosome.</title>
        <authorList>
            <person name="Bertazzoni S."/>
            <person name="Jones D.A.B."/>
            <person name="Phan H.T."/>
            <person name="Tan K.-C."/>
            <person name="Hane J.K."/>
        </authorList>
    </citation>
    <scope>NUCLEOTIDE SEQUENCE [LARGE SCALE GENOMIC DNA]</scope>
    <source>
        <strain evidence="4">SN15 / ATCC MYA-4574 / FGSC 10173)</strain>
    </source>
</reference>
<accession>A0A7U2EY49</accession>
<proteinExistence type="predicted"/>
<evidence type="ECO:0000256" key="2">
    <source>
        <dbReference type="SAM" id="SignalP"/>
    </source>
</evidence>
<feature type="chain" id="PRO_5030907325" description="F-box domain-containing protein" evidence="2">
    <location>
        <begin position="19"/>
        <end position="683"/>
    </location>
</feature>
<gene>
    <name evidence="3" type="ORF">JI435_034330</name>
</gene>
<dbReference type="OrthoDB" id="2305901at2759"/>
<keyword evidence="4" id="KW-1185">Reference proteome</keyword>
<dbReference type="Proteomes" id="UP000663193">
    <property type="component" value="Chromosome 3"/>
</dbReference>
<dbReference type="AlphaFoldDB" id="A0A7U2EY49"/>
<feature type="region of interest" description="Disordered" evidence="1">
    <location>
        <begin position="661"/>
        <end position="683"/>
    </location>
</feature>
<keyword evidence="2" id="KW-0732">Signal</keyword>
<feature type="compositionally biased region" description="Basic and acidic residues" evidence="1">
    <location>
        <begin position="664"/>
        <end position="683"/>
    </location>
</feature>
<evidence type="ECO:0000313" key="3">
    <source>
        <dbReference type="EMBL" id="QRC93185.1"/>
    </source>
</evidence>